<evidence type="ECO:0000313" key="1">
    <source>
        <dbReference type="EMBL" id="SAM76087.1"/>
    </source>
</evidence>
<accession>A0A1K0GKN4</accession>
<proteinExistence type="predicted"/>
<dbReference type="AlphaFoldDB" id="A0A1K0GKN4"/>
<name>A0A1K0GKN4_9BASI</name>
<reference evidence="2" key="1">
    <citation type="submission" date="2016-04" db="EMBL/GenBank/DDBJ databases">
        <authorList>
            <person name="Guldener U."/>
            <person name="Guldener U."/>
        </authorList>
    </citation>
    <scope>NUCLEOTIDE SEQUENCE [LARGE SCALE GENOMIC DNA]</scope>
    <source>
        <strain evidence="2">UB2112</strain>
    </source>
</reference>
<dbReference type="EMBL" id="LT558119">
    <property type="protein sequence ID" value="SAM76087.1"/>
    <property type="molecule type" value="Genomic_DNA"/>
</dbReference>
<dbReference type="Proteomes" id="UP000179920">
    <property type="component" value="Chromosome III"/>
</dbReference>
<protein>
    <submittedName>
        <fullName evidence="1">Uncharacterized protein</fullName>
    </submittedName>
</protein>
<sequence>MLTRHLQRWGCLSVVSQLMVEFIHVWEERVVVDHIECSCSSIVCDVGTMPPKVGNILELGSGFDVILACSDPCHLRLRQRFFWRRCIGPCGWIAHSQGFYHLIAKIFRLKPVNVGRDPITIKGGCVSKQPDGVRLCKDGDSSVDPTAVQGYDVRWIIQGVDEIGVCRRD</sequence>
<gene>
    <name evidence="1" type="ORF">UBRO_20509</name>
</gene>
<organism evidence="1 2">
    <name type="scientific">Ustilago bromivora</name>
    <dbReference type="NCBI Taxonomy" id="307758"/>
    <lineage>
        <taxon>Eukaryota</taxon>
        <taxon>Fungi</taxon>
        <taxon>Dikarya</taxon>
        <taxon>Basidiomycota</taxon>
        <taxon>Ustilaginomycotina</taxon>
        <taxon>Ustilaginomycetes</taxon>
        <taxon>Ustilaginales</taxon>
        <taxon>Ustilaginaceae</taxon>
        <taxon>Ustilago</taxon>
    </lineage>
</organism>
<evidence type="ECO:0000313" key="2">
    <source>
        <dbReference type="Proteomes" id="UP000179920"/>
    </source>
</evidence>